<dbReference type="InterPro" id="IPR029045">
    <property type="entry name" value="ClpP/crotonase-like_dom_sf"/>
</dbReference>
<dbReference type="EMBL" id="CP023699">
    <property type="protein sequence ID" value="QEU90007.1"/>
    <property type="molecule type" value="Genomic_DNA"/>
</dbReference>
<dbReference type="GO" id="GO:0006635">
    <property type="term" value="P:fatty acid beta-oxidation"/>
    <property type="evidence" value="ECO:0007669"/>
    <property type="project" value="TreeGrafter"/>
</dbReference>
<dbReference type="SUPFAM" id="SSF52096">
    <property type="entry name" value="ClpP/crotonase"/>
    <property type="match status" value="1"/>
</dbReference>
<evidence type="ECO:0000313" key="1">
    <source>
        <dbReference type="EMBL" id="QEU90007.1"/>
    </source>
</evidence>
<keyword evidence="1" id="KW-0413">Isomerase</keyword>
<dbReference type="InterPro" id="IPR001753">
    <property type="entry name" value="Enoyl-CoA_hydra/iso"/>
</dbReference>
<dbReference type="Gene3D" id="3.90.226.10">
    <property type="entry name" value="2-enoyl-CoA Hydratase, Chain A, domain 1"/>
    <property type="match status" value="1"/>
</dbReference>
<reference evidence="1 2" key="1">
    <citation type="submission" date="2017-09" db="EMBL/GenBank/DDBJ databases">
        <authorList>
            <person name="Lee N."/>
            <person name="Cho B.-K."/>
        </authorList>
    </citation>
    <scope>NUCLEOTIDE SEQUENCE [LARGE SCALE GENOMIC DNA]</scope>
    <source>
        <strain evidence="1 2">ATCC 12853</strain>
    </source>
</reference>
<evidence type="ECO:0000313" key="2">
    <source>
        <dbReference type="Proteomes" id="UP000325529"/>
    </source>
</evidence>
<dbReference type="NCBIfam" id="NF042431">
    <property type="entry name" value="EnCoAhydt_DpgB"/>
    <property type="match status" value="1"/>
</dbReference>
<name>A0A5J6G513_STRKN</name>
<dbReference type="PANTHER" id="PTHR11941:SF54">
    <property type="entry name" value="ENOYL-COA HYDRATASE, MITOCHONDRIAL"/>
    <property type="match status" value="1"/>
</dbReference>
<keyword evidence="2" id="KW-1185">Reference proteome</keyword>
<dbReference type="InterPro" id="IPR053545">
    <property type="entry name" value="Enoyl-CoA_hydratase-like"/>
</dbReference>
<protein>
    <submittedName>
        <fullName evidence="1">Enoyl-CoA hydratase/isomerase family protein</fullName>
    </submittedName>
</protein>
<sequence>MVRTERVMEPLYTLEIDGSVPLSPAAVKAVAALCDRTEDRAGRGLVVVHVTGAPAGDRPDGLDVSLVTKWERALRRLERLPAPTVAVAEGACGGTALDAFLAADVRVATPDTRLLVPRDTTATWPGMAAYRLVQLAGVAGVRKAVLFGRPIEAAAALALGIADEIADDPKDALAAAAELTDGLSGQEVAIRRQLLFDAATTGFEDALGAHLAACDRTLRQGAAKEAAAS</sequence>
<dbReference type="PANTHER" id="PTHR11941">
    <property type="entry name" value="ENOYL-COA HYDRATASE-RELATED"/>
    <property type="match status" value="1"/>
</dbReference>
<dbReference type="GO" id="GO:0016853">
    <property type="term" value="F:isomerase activity"/>
    <property type="evidence" value="ECO:0007669"/>
    <property type="project" value="UniProtKB-KW"/>
</dbReference>
<accession>A0A5J6G513</accession>
<dbReference type="AlphaFoldDB" id="A0A5J6G513"/>
<dbReference type="KEGG" id="ska:CP970_02990"/>
<organism evidence="1 2">
    <name type="scientific">Streptomyces kanamyceticus</name>
    <dbReference type="NCBI Taxonomy" id="1967"/>
    <lineage>
        <taxon>Bacteria</taxon>
        <taxon>Bacillati</taxon>
        <taxon>Actinomycetota</taxon>
        <taxon>Actinomycetes</taxon>
        <taxon>Kitasatosporales</taxon>
        <taxon>Streptomycetaceae</taxon>
        <taxon>Streptomyces</taxon>
    </lineage>
</organism>
<dbReference type="Pfam" id="PF00378">
    <property type="entry name" value="ECH_1"/>
    <property type="match status" value="1"/>
</dbReference>
<gene>
    <name evidence="1" type="ORF">CP970_02990</name>
</gene>
<dbReference type="OrthoDB" id="6006525at2"/>
<proteinExistence type="predicted"/>
<dbReference type="Proteomes" id="UP000325529">
    <property type="component" value="Chromosome"/>
</dbReference>